<dbReference type="InterPro" id="IPR002684">
    <property type="entry name" value="Biotin_synth/BioAB"/>
</dbReference>
<dbReference type="SFLD" id="SFLDG01278">
    <property type="entry name" value="biotin_synthase_like"/>
    <property type="match status" value="1"/>
</dbReference>
<dbReference type="HAMAP" id="MF_01694">
    <property type="entry name" value="BioB"/>
    <property type="match status" value="1"/>
</dbReference>
<keyword evidence="9 13" id="KW-0093">Biotin biosynthesis</keyword>
<dbReference type="SMART" id="SM00876">
    <property type="entry name" value="BATS"/>
    <property type="match status" value="1"/>
</dbReference>
<keyword evidence="8 13" id="KW-0479">Metal-binding</keyword>
<comment type="caution">
    <text evidence="13">Lacks conserved residue(s) required for the propagation of feature annotation.</text>
</comment>
<feature type="binding site" evidence="13">
    <location>
        <position position="73"/>
    </location>
    <ligand>
        <name>[4Fe-4S] cluster</name>
        <dbReference type="ChEBI" id="CHEBI:49883"/>
        <note>4Fe-4S-S-AdoMet</note>
    </ligand>
</feature>
<dbReference type="RefSeq" id="WP_199395417.1">
    <property type="nucleotide sequence ID" value="NZ_JAEMHK010000008.1"/>
</dbReference>
<dbReference type="PANTHER" id="PTHR22976:SF2">
    <property type="entry name" value="BIOTIN SYNTHASE, MITOCHONDRIAL"/>
    <property type="match status" value="1"/>
</dbReference>
<evidence type="ECO:0000313" key="16">
    <source>
        <dbReference type="Proteomes" id="UP000641025"/>
    </source>
</evidence>
<dbReference type="PROSITE" id="PS51918">
    <property type="entry name" value="RADICAL_SAM"/>
    <property type="match status" value="1"/>
</dbReference>
<dbReference type="InterPro" id="IPR010722">
    <property type="entry name" value="BATS_dom"/>
</dbReference>
<keyword evidence="10 13" id="KW-0408">Iron</keyword>
<dbReference type="PANTHER" id="PTHR22976">
    <property type="entry name" value="BIOTIN SYNTHASE"/>
    <property type="match status" value="1"/>
</dbReference>
<dbReference type="EC" id="2.8.1.6" evidence="3 13"/>
<keyword evidence="5 13" id="KW-0808">Transferase</keyword>
<keyword evidence="6 13" id="KW-0949">S-adenosyl-L-methionine</keyword>
<comment type="similarity">
    <text evidence="2 13">Belongs to the radical SAM superfamily. Biotin synthase family.</text>
</comment>
<feature type="domain" description="Radical SAM core" evidence="14">
    <location>
        <begin position="48"/>
        <end position="277"/>
    </location>
</feature>
<dbReference type="SFLD" id="SFLDS00029">
    <property type="entry name" value="Radical_SAM"/>
    <property type="match status" value="1"/>
</dbReference>
<evidence type="ECO:0000256" key="8">
    <source>
        <dbReference type="ARBA" id="ARBA00022723"/>
    </source>
</evidence>
<comment type="catalytic activity">
    <reaction evidence="12 13">
        <text>(4R,5S)-dethiobiotin + (sulfur carrier)-SH + 2 reduced [2Fe-2S]-[ferredoxin] + 2 S-adenosyl-L-methionine = (sulfur carrier)-H + biotin + 2 5'-deoxyadenosine + 2 L-methionine + 2 oxidized [2Fe-2S]-[ferredoxin]</text>
        <dbReference type="Rhea" id="RHEA:22060"/>
        <dbReference type="Rhea" id="RHEA-COMP:10000"/>
        <dbReference type="Rhea" id="RHEA-COMP:10001"/>
        <dbReference type="Rhea" id="RHEA-COMP:14737"/>
        <dbReference type="Rhea" id="RHEA-COMP:14739"/>
        <dbReference type="ChEBI" id="CHEBI:17319"/>
        <dbReference type="ChEBI" id="CHEBI:29917"/>
        <dbReference type="ChEBI" id="CHEBI:33737"/>
        <dbReference type="ChEBI" id="CHEBI:33738"/>
        <dbReference type="ChEBI" id="CHEBI:57586"/>
        <dbReference type="ChEBI" id="CHEBI:57844"/>
        <dbReference type="ChEBI" id="CHEBI:59789"/>
        <dbReference type="ChEBI" id="CHEBI:64428"/>
        <dbReference type="ChEBI" id="CHEBI:149473"/>
        <dbReference type="EC" id="2.8.1.6"/>
    </reaction>
</comment>
<proteinExistence type="inferred from homology"/>
<dbReference type="InterPro" id="IPR007197">
    <property type="entry name" value="rSAM"/>
</dbReference>
<feature type="binding site" evidence="13">
    <location>
        <position position="70"/>
    </location>
    <ligand>
        <name>[4Fe-4S] cluster</name>
        <dbReference type="ChEBI" id="CHEBI:49883"/>
        <note>4Fe-4S-S-AdoMet</note>
    </ligand>
</feature>
<comment type="cofactor">
    <cofactor evidence="13">
        <name>[2Fe-2S] cluster</name>
        <dbReference type="ChEBI" id="CHEBI:190135"/>
    </cofactor>
    <text evidence="13">Binds 1 [2Fe-2S] cluster. The cluster is coordinated with 3 cysteines and 1 arginine.</text>
</comment>
<dbReference type="InterPro" id="IPR024177">
    <property type="entry name" value="Biotin_synthase"/>
</dbReference>
<evidence type="ECO:0000256" key="4">
    <source>
        <dbReference type="ARBA" id="ARBA00022485"/>
    </source>
</evidence>
<comment type="function">
    <text evidence="13">Catalyzes the conversion of dethiobiotin (DTB) to biotin by the insertion of a sulfur atom into dethiobiotin via a radical-based mechanism.</text>
</comment>
<comment type="pathway">
    <text evidence="1 13">Cofactor biosynthesis; biotin biosynthesis; biotin from 7,8-diaminononanoate: step 2/2.</text>
</comment>
<evidence type="ECO:0000256" key="6">
    <source>
        <dbReference type="ARBA" id="ARBA00022691"/>
    </source>
</evidence>
<keyword evidence="16" id="KW-1185">Reference proteome</keyword>
<dbReference type="Proteomes" id="UP000641025">
    <property type="component" value="Unassembled WGS sequence"/>
</dbReference>
<feature type="binding site" evidence="13">
    <location>
        <position position="66"/>
    </location>
    <ligand>
        <name>[4Fe-4S] cluster</name>
        <dbReference type="ChEBI" id="CHEBI:49883"/>
        <note>4Fe-4S-S-AdoMet</note>
    </ligand>
</feature>
<feature type="binding site" evidence="13">
    <location>
        <position position="202"/>
    </location>
    <ligand>
        <name>[2Fe-2S] cluster</name>
        <dbReference type="ChEBI" id="CHEBI:190135"/>
    </ligand>
</feature>
<comment type="cofactor">
    <cofactor evidence="13">
        <name>[4Fe-4S] cluster</name>
        <dbReference type="ChEBI" id="CHEBI:49883"/>
    </cofactor>
    <text evidence="13">Binds 1 [4Fe-4S] cluster. The cluster is coordinated with 3 cysteines and an exchangeable S-adenosyl-L-methionine.</text>
</comment>
<comment type="caution">
    <text evidence="15">The sequence shown here is derived from an EMBL/GenBank/DDBJ whole genome shotgun (WGS) entry which is preliminary data.</text>
</comment>
<accession>A0ABS0YSR4</accession>
<dbReference type="SMART" id="SM00729">
    <property type="entry name" value="Elp3"/>
    <property type="match status" value="1"/>
</dbReference>
<evidence type="ECO:0000256" key="7">
    <source>
        <dbReference type="ARBA" id="ARBA00022714"/>
    </source>
</evidence>
<evidence type="ECO:0000256" key="3">
    <source>
        <dbReference type="ARBA" id="ARBA00012236"/>
    </source>
</evidence>
<dbReference type="Pfam" id="PF04055">
    <property type="entry name" value="Radical_SAM"/>
    <property type="match status" value="1"/>
</dbReference>
<keyword evidence="4 13" id="KW-0004">4Fe-4S</keyword>
<dbReference type="InterPro" id="IPR006638">
    <property type="entry name" value="Elp3/MiaA/NifB-like_rSAM"/>
</dbReference>
<keyword evidence="11 13" id="KW-0411">Iron-sulfur</keyword>
<evidence type="ECO:0000256" key="1">
    <source>
        <dbReference type="ARBA" id="ARBA00004942"/>
    </source>
</evidence>
<dbReference type="InterPro" id="IPR013785">
    <property type="entry name" value="Aldolase_TIM"/>
</dbReference>
<evidence type="ECO:0000256" key="13">
    <source>
        <dbReference type="HAMAP-Rule" id="MF_01694"/>
    </source>
</evidence>
<dbReference type="Pfam" id="PF06968">
    <property type="entry name" value="BATS"/>
    <property type="match status" value="1"/>
</dbReference>
<dbReference type="SFLD" id="SFLDG01060">
    <property type="entry name" value="BATS_domain_containing"/>
    <property type="match status" value="1"/>
</dbReference>
<dbReference type="GO" id="GO:0004076">
    <property type="term" value="F:biotin synthase activity"/>
    <property type="evidence" value="ECO:0007669"/>
    <property type="project" value="UniProtKB-EC"/>
</dbReference>
<evidence type="ECO:0000256" key="5">
    <source>
        <dbReference type="ARBA" id="ARBA00022679"/>
    </source>
</evidence>
<protein>
    <recommendedName>
        <fullName evidence="3 13">Biotin synthase</fullName>
        <ecNumber evidence="3 13">2.8.1.6</ecNumber>
    </recommendedName>
</protein>
<evidence type="ECO:0000259" key="14">
    <source>
        <dbReference type="PROSITE" id="PS51918"/>
    </source>
</evidence>
<evidence type="ECO:0000256" key="12">
    <source>
        <dbReference type="ARBA" id="ARBA00051157"/>
    </source>
</evidence>
<dbReference type="InterPro" id="IPR058240">
    <property type="entry name" value="rSAM_sf"/>
</dbReference>
<comment type="subunit">
    <text evidence="13">Homodimer.</text>
</comment>
<dbReference type="EMBL" id="JAEMHK010000008">
    <property type="protein sequence ID" value="MBJ6800918.1"/>
    <property type="molecule type" value="Genomic_DNA"/>
</dbReference>
<sequence>MEKIIAEIAERIIAGGSITQEEATQLSGAEGSQLYDLFRAASRVKEHFVGNEVHLCSIINAKSGRCAENCAFCAQSAHHTTDAPVYPLVQEDQMVECAKTAETNGSACFGIITSGTTVKGQELEQILAALRRIRKETTILPSCSLGIIDEETARKLKDAGMDTYHHNLETAESFFPNICTTHEYREDVDTVRAVKKAGVKVCSGGIFGMGESAAQRVEMAFTLKELGVDSVPMNFLNPIEGTRLEGARNITAQECLKTIAIYRLILPQKRITICGGREKNLRDLQSWIFFAGANGTMIGNYLTTAGRNVDTDLTMFSDLGLTTVMCAH</sequence>
<evidence type="ECO:0000256" key="2">
    <source>
        <dbReference type="ARBA" id="ARBA00010765"/>
    </source>
</evidence>
<dbReference type="Gene3D" id="3.20.20.70">
    <property type="entry name" value="Aldolase class I"/>
    <property type="match status" value="1"/>
</dbReference>
<gene>
    <name evidence="13 15" type="primary">bioB</name>
    <name evidence="15" type="ORF">JFN90_12335</name>
</gene>
<evidence type="ECO:0000256" key="9">
    <source>
        <dbReference type="ARBA" id="ARBA00022756"/>
    </source>
</evidence>
<keyword evidence="7 13" id="KW-0001">2Fe-2S</keyword>
<name>A0ABS0YSR4_9BACT</name>
<reference evidence="15 16" key="1">
    <citation type="submission" date="2020-12" db="EMBL/GenBank/DDBJ databases">
        <title>Geomonas sp. Red259, isolated from paddy soil.</title>
        <authorList>
            <person name="Xu Z."/>
            <person name="Zhang Z."/>
            <person name="Masuda Y."/>
            <person name="Itoh H."/>
            <person name="Senoo K."/>
        </authorList>
    </citation>
    <scope>NUCLEOTIDE SEQUENCE [LARGE SCALE GENOMIC DNA]</scope>
    <source>
        <strain evidence="15 16">Red259</strain>
    </source>
</reference>
<dbReference type="NCBIfam" id="TIGR00433">
    <property type="entry name" value="bioB"/>
    <property type="match status" value="1"/>
</dbReference>
<dbReference type="PIRSF" id="PIRSF001619">
    <property type="entry name" value="Biotin_synth"/>
    <property type="match status" value="1"/>
</dbReference>
<dbReference type="SUPFAM" id="SSF102114">
    <property type="entry name" value="Radical SAM enzymes"/>
    <property type="match status" value="1"/>
</dbReference>
<dbReference type="CDD" id="cd01335">
    <property type="entry name" value="Radical_SAM"/>
    <property type="match status" value="1"/>
</dbReference>
<evidence type="ECO:0000256" key="10">
    <source>
        <dbReference type="ARBA" id="ARBA00023004"/>
    </source>
</evidence>
<organism evidence="15 16">
    <name type="scientific">Geomonas propionica</name>
    <dbReference type="NCBI Taxonomy" id="2798582"/>
    <lineage>
        <taxon>Bacteria</taxon>
        <taxon>Pseudomonadati</taxon>
        <taxon>Thermodesulfobacteriota</taxon>
        <taxon>Desulfuromonadia</taxon>
        <taxon>Geobacterales</taxon>
        <taxon>Geobacteraceae</taxon>
        <taxon>Geomonas</taxon>
    </lineage>
</organism>
<evidence type="ECO:0000313" key="15">
    <source>
        <dbReference type="EMBL" id="MBJ6800918.1"/>
    </source>
</evidence>
<evidence type="ECO:0000256" key="11">
    <source>
        <dbReference type="ARBA" id="ARBA00023014"/>
    </source>
</evidence>
<feature type="binding site" evidence="13">
    <location>
        <position position="142"/>
    </location>
    <ligand>
        <name>[2Fe-2S] cluster</name>
        <dbReference type="ChEBI" id="CHEBI:190135"/>
    </ligand>
</feature>